<feature type="domain" description="Type II secretion system protein GspF" evidence="8">
    <location>
        <begin position="255"/>
        <end position="378"/>
    </location>
</feature>
<feature type="transmembrane region" description="Helical" evidence="7">
    <location>
        <begin position="351"/>
        <end position="376"/>
    </location>
</feature>
<dbReference type="EMBL" id="VRLW01000001">
    <property type="protein sequence ID" value="KAA1261350.1"/>
    <property type="molecule type" value="Genomic_DNA"/>
</dbReference>
<reference evidence="9 10" key="1">
    <citation type="submission" date="2019-08" db="EMBL/GenBank/DDBJ databases">
        <title>Deep-cultivation of Planctomycetes and their phenomic and genomic characterization uncovers novel biology.</title>
        <authorList>
            <person name="Wiegand S."/>
            <person name="Jogler M."/>
            <person name="Boedeker C."/>
            <person name="Pinto D."/>
            <person name="Vollmers J."/>
            <person name="Rivas-Marin E."/>
            <person name="Kohn T."/>
            <person name="Peeters S.H."/>
            <person name="Heuer A."/>
            <person name="Rast P."/>
            <person name="Oberbeckmann S."/>
            <person name="Bunk B."/>
            <person name="Jeske O."/>
            <person name="Meyerdierks A."/>
            <person name="Storesund J.E."/>
            <person name="Kallscheuer N."/>
            <person name="Luecker S."/>
            <person name="Lage O.M."/>
            <person name="Pohl T."/>
            <person name="Merkel B.J."/>
            <person name="Hornburger P."/>
            <person name="Mueller R.-W."/>
            <person name="Bruemmer F."/>
            <person name="Labrenz M."/>
            <person name="Spormann A.M."/>
            <person name="Op Den Camp H."/>
            <person name="Overmann J."/>
            <person name="Amann R."/>
            <person name="Jetten M.S.M."/>
            <person name="Mascher T."/>
            <person name="Medema M.H."/>
            <person name="Devos D.P."/>
            <person name="Kaster A.-K."/>
            <person name="Ovreas L."/>
            <person name="Rohde M."/>
            <person name="Galperin M.Y."/>
            <person name="Jogler C."/>
        </authorList>
    </citation>
    <scope>NUCLEOTIDE SEQUENCE [LARGE SCALE GENOMIC DNA]</scope>
    <source>
        <strain evidence="9 10">LF1</strain>
    </source>
</reference>
<accession>A0A5B1CP20</accession>
<protein>
    <submittedName>
        <fullName evidence="9">Putative type II secretion system protein F</fullName>
    </submittedName>
</protein>
<name>A0A5B1CP20_9BACT</name>
<keyword evidence="10" id="KW-1185">Reference proteome</keyword>
<dbReference type="InterPro" id="IPR018076">
    <property type="entry name" value="T2SS_GspF_dom"/>
</dbReference>
<gene>
    <name evidence="9" type="primary">gspF_1</name>
    <name evidence="9" type="ORF">LF1_38970</name>
</gene>
<dbReference type="PRINTS" id="PR00812">
    <property type="entry name" value="BCTERIALGSPF"/>
</dbReference>
<keyword evidence="3" id="KW-1003">Cell membrane</keyword>
<keyword evidence="5 7" id="KW-1133">Transmembrane helix</keyword>
<dbReference type="InterPro" id="IPR042094">
    <property type="entry name" value="T2SS_GspF_sf"/>
</dbReference>
<proteinExistence type="inferred from homology"/>
<dbReference type="PANTHER" id="PTHR30012:SF0">
    <property type="entry name" value="TYPE II SECRETION SYSTEM PROTEIN F-RELATED"/>
    <property type="match status" value="1"/>
</dbReference>
<comment type="caution">
    <text evidence="9">The sequence shown here is derived from an EMBL/GenBank/DDBJ whole genome shotgun (WGS) entry which is preliminary data.</text>
</comment>
<dbReference type="InterPro" id="IPR003004">
    <property type="entry name" value="GspF/PilC"/>
</dbReference>
<keyword evidence="6 7" id="KW-0472">Membrane</keyword>
<feature type="transmembrane region" description="Helical" evidence="7">
    <location>
        <begin position="154"/>
        <end position="174"/>
    </location>
</feature>
<evidence type="ECO:0000256" key="5">
    <source>
        <dbReference type="ARBA" id="ARBA00022989"/>
    </source>
</evidence>
<comment type="subcellular location">
    <subcellularLocation>
        <location evidence="1">Cell membrane</location>
        <topology evidence="1">Multi-pass membrane protein</topology>
    </subcellularLocation>
</comment>
<evidence type="ECO:0000256" key="7">
    <source>
        <dbReference type="SAM" id="Phobius"/>
    </source>
</evidence>
<sequence length="387" mass="42428">MNARSTYPSRTQPATKPSLGVMGWIRKLNSIQVGPQKPGDPTKIKPAVLADLLGLLLMLLENGLSLPKSLSSLAEDRSTRKYRHVLNRLRVSIESGGTLSGGMEKYPRTFTAMQIQQIRIGEKSGALEKALRRVCEQMERSVALKKRIIKKVSYPALITLAGAGLMVFMCVVVVPEFEVVYSGSGVDLPTVTKIVTGISRLVIGWGWLVFPMVIAMVGAWVAARSRPKVSRKLDSFLLKLPLVGPWLRDIAVLQFAEAISSMVECGYTPVEAVGVAAECVRNREVRATVESVNRSVLRGEKLSDELAKHERFFPATLCQLVGVGEQSGDFPKAMRGTCEHLRERLETRIDATVGLLEPTLTIGLAVAIGGIVLSIYTPMFHMFEVLE</sequence>
<dbReference type="Proteomes" id="UP000322699">
    <property type="component" value="Unassembled WGS sequence"/>
</dbReference>
<dbReference type="OrthoDB" id="5508718at2"/>
<dbReference type="Gene3D" id="1.20.81.30">
    <property type="entry name" value="Type II secretion system (T2SS), domain F"/>
    <property type="match status" value="2"/>
</dbReference>
<dbReference type="Pfam" id="PF00482">
    <property type="entry name" value="T2SSF"/>
    <property type="match status" value="2"/>
</dbReference>
<feature type="transmembrane region" description="Helical" evidence="7">
    <location>
        <begin position="202"/>
        <end position="223"/>
    </location>
</feature>
<evidence type="ECO:0000256" key="3">
    <source>
        <dbReference type="ARBA" id="ARBA00022475"/>
    </source>
</evidence>
<dbReference type="RefSeq" id="WP_068265005.1">
    <property type="nucleotide sequence ID" value="NZ_LWSK01000074.1"/>
</dbReference>
<evidence type="ECO:0000313" key="9">
    <source>
        <dbReference type="EMBL" id="KAA1261350.1"/>
    </source>
</evidence>
<keyword evidence="4 7" id="KW-0812">Transmembrane</keyword>
<feature type="domain" description="Type II secretion system protein GspF" evidence="8">
    <location>
        <begin position="54"/>
        <end position="175"/>
    </location>
</feature>
<evidence type="ECO:0000256" key="1">
    <source>
        <dbReference type="ARBA" id="ARBA00004651"/>
    </source>
</evidence>
<dbReference type="PANTHER" id="PTHR30012">
    <property type="entry name" value="GENERAL SECRETION PATHWAY PROTEIN"/>
    <property type="match status" value="1"/>
</dbReference>
<comment type="similarity">
    <text evidence="2">Belongs to the GSP F family.</text>
</comment>
<dbReference type="AlphaFoldDB" id="A0A5B1CP20"/>
<evidence type="ECO:0000256" key="2">
    <source>
        <dbReference type="ARBA" id="ARBA00005745"/>
    </source>
</evidence>
<evidence type="ECO:0000256" key="4">
    <source>
        <dbReference type="ARBA" id="ARBA00022692"/>
    </source>
</evidence>
<evidence type="ECO:0000256" key="6">
    <source>
        <dbReference type="ARBA" id="ARBA00023136"/>
    </source>
</evidence>
<organism evidence="9 10">
    <name type="scientific">Rubripirellula obstinata</name>
    <dbReference type="NCBI Taxonomy" id="406547"/>
    <lineage>
        <taxon>Bacteria</taxon>
        <taxon>Pseudomonadati</taxon>
        <taxon>Planctomycetota</taxon>
        <taxon>Planctomycetia</taxon>
        <taxon>Pirellulales</taxon>
        <taxon>Pirellulaceae</taxon>
        <taxon>Rubripirellula</taxon>
    </lineage>
</organism>
<dbReference type="GO" id="GO:0005886">
    <property type="term" value="C:plasma membrane"/>
    <property type="evidence" value="ECO:0007669"/>
    <property type="project" value="UniProtKB-SubCell"/>
</dbReference>
<evidence type="ECO:0000259" key="8">
    <source>
        <dbReference type="Pfam" id="PF00482"/>
    </source>
</evidence>
<evidence type="ECO:0000313" key="10">
    <source>
        <dbReference type="Proteomes" id="UP000322699"/>
    </source>
</evidence>